<evidence type="ECO:0000313" key="3">
    <source>
        <dbReference type="Proteomes" id="UP000507470"/>
    </source>
</evidence>
<evidence type="ECO:0000259" key="1">
    <source>
        <dbReference type="Pfam" id="PF18738"/>
    </source>
</evidence>
<keyword evidence="3" id="KW-1185">Reference proteome</keyword>
<dbReference type="Proteomes" id="UP000507470">
    <property type="component" value="Unassembled WGS sequence"/>
</dbReference>
<reference evidence="2 3" key="1">
    <citation type="submission" date="2020-06" db="EMBL/GenBank/DDBJ databases">
        <authorList>
            <person name="Li R."/>
            <person name="Bekaert M."/>
        </authorList>
    </citation>
    <scope>NUCLEOTIDE SEQUENCE [LARGE SCALE GENOMIC DNA]</scope>
    <source>
        <strain evidence="3">wild</strain>
    </source>
</reference>
<dbReference type="Pfam" id="PF18738">
    <property type="entry name" value="HEPN_DZIP3"/>
    <property type="match status" value="1"/>
</dbReference>
<proteinExistence type="predicted"/>
<feature type="domain" description="DZIP3-like HEPN" evidence="1">
    <location>
        <begin position="52"/>
        <end position="186"/>
    </location>
</feature>
<evidence type="ECO:0000313" key="2">
    <source>
        <dbReference type="EMBL" id="CAC5394571.1"/>
    </source>
</evidence>
<protein>
    <recommendedName>
        <fullName evidence="1">DZIP3-like HEPN domain-containing protein</fullName>
    </recommendedName>
</protein>
<name>A0A6J8CFY4_MYTCO</name>
<dbReference type="InterPro" id="IPR041249">
    <property type="entry name" value="HEPN_DZIP3"/>
</dbReference>
<accession>A0A6J8CFY4</accession>
<dbReference type="EMBL" id="CACVKT020005320">
    <property type="protein sequence ID" value="CAC5394571.1"/>
    <property type="molecule type" value="Genomic_DNA"/>
</dbReference>
<dbReference type="OrthoDB" id="6367890at2759"/>
<dbReference type="AlphaFoldDB" id="A0A6J8CFY4"/>
<sequence length="245" mass="27975">MANSSSNTDVLYAREITRIITQEEANYLRVANLILRTGPPVVRVLFDRELHPAALHVVLNQNKSKILARLKKERIINQNQWNLLFPIKGKASSTKFDLTLMICLIRHLTTIQISDRLPHSNDTNEGADLSRIKFYRNEIVHSDDGILSDTDFQSYWKDISQAIARLGGDSYKQVCNDLKVSKLDSTDGEILKEIRRVNINKDFMSRGLICKYIENIIVIRPCELLSSLGLNRAADIVISRHKLAY</sequence>
<gene>
    <name evidence="2" type="ORF">MCOR_29306</name>
</gene>
<organism evidence="2 3">
    <name type="scientific">Mytilus coruscus</name>
    <name type="common">Sea mussel</name>
    <dbReference type="NCBI Taxonomy" id="42192"/>
    <lineage>
        <taxon>Eukaryota</taxon>
        <taxon>Metazoa</taxon>
        <taxon>Spiralia</taxon>
        <taxon>Lophotrochozoa</taxon>
        <taxon>Mollusca</taxon>
        <taxon>Bivalvia</taxon>
        <taxon>Autobranchia</taxon>
        <taxon>Pteriomorphia</taxon>
        <taxon>Mytilida</taxon>
        <taxon>Mytiloidea</taxon>
        <taxon>Mytilidae</taxon>
        <taxon>Mytilinae</taxon>
        <taxon>Mytilus</taxon>
    </lineage>
</organism>